<dbReference type="Proteomes" id="UP001151516">
    <property type="component" value="Unassembled WGS sequence"/>
</dbReference>
<feature type="compositionally biased region" description="Acidic residues" evidence="8">
    <location>
        <begin position="114"/>
        <end position="130"/>
    </location>
</feature>
<evidence type="ECO:0000256" key="2">
    <source>
        <dbReference type="ARBA" id="ARBA00006403"/>
    </source>
</evidence>
<organism evidence="10 11">
    <name type="scientific">Coemansia spiralis</name>
    <dbReference type="NCBI Taxonomy" id="417178"/>
    <lineage>
        <taxon>Eukaryota</taxon>
        <taxon>Fungi</taxon>
        <taxon>Fungi incertae sedis</taxon>
        <taxon>Zoopagomycota</taxon>
        <taxon>Kickxellomycotina</taxon>
        <taxon>Kickxellomycetes</taxon>
        <taxon>Kickxellales</taxon>
        <taxon>Kickxellaceae</taxon>
        <taxon>Coemansia</taxon>
    </lineage>
</organism>
<protein>
    <submittedName>
        <fullName evidence="10">Heat shock transcription factor</fullName>
    </submittedName>
</protein>
<feature type="compositionally biased region" description="Low complexity" evidence="8">
    <location>
        <begin position="1645"/>
        <end position="1654"/>
    </location>
</feature>
<keyword evidence="5" id="KW-0804">Transcription</keyword>
<evidence type="ECO:0000256" key="6">
    <source>
        <dbReference type="ARBA" id="ARBA00023242"/>
    </source>
</evidence>
<feature type="region of interest" description="Disordered" evidence="8">
    <location>
        <begin position="96"/>
        <end position="171"/>
    </location>
</feature>
<dbReference type="InterPro" id="IPR000232">
    <property type="entry name" value="HSF_DNA-bd"/>
</dbReference>
<feature type="region of interest" description="Disordered" evidence="8">
    <location>
        <begin position="320"/>
        <end position="406"/>
    </location>
</feature>
<dbReference type="GO" id="GO:0005634">
    <property type="term" value="C:nucleus"/>
    <property type="evidence" value="ECO:0007669"/>
    <property type="project" value="UniProtKB-SubCell"/>
</dbReference>
<dbReference type="SMART" id="SM00415">
    <property type="entry name" value="HSF"/>
    <property type="match status" value="1"/>
</dbReference>
<dbReference type="OrthoDB" id="5592654at2759"/>
<reference evidence="10" key="1">
    <citation type="submission" date="2022-07" db="EMBL/GenBank/DDBJ databases">
        <title>Phylogenomic reconstructions and comparative analyses of Kickxellomycotina fungi.</title>
        <authorList>
            <person name="Reynolds N.K."/>
            <person name="Stajich J.E."/>
            <person name="Barry K."/>
            <person name="Grigoriev I.V."/>
            <person name="Crous P."/>
            <person name="Smith M.E."/>
        </authorList>
    </citation>
    <scope>NUCLEOTIDE SEQUENCE</scope>
    <source>
        <strain evidence="10">CBS 109367</strain>
    </source>
</reference>
<evidence type="ECO:0000259" key="9">
    <source>
        <dbReference type="PROSITE" id="PS00434"/>
    </source>
</evidence>
<evidence type="ECO:0000313" key="11">
    <source>
        <dbReference type="Proteomes" id="UP001151516"/>
    </source>
</evidence>
<keyword evidence="4" id="KW-0238">DNA-binding</keyword>
<evidence type="ECO:0000256" key="5">
    <source>
        <dbReference type="ARBA" id="ARBA00023163"/>
    </source>
</evidence>
<feature type="compositionally biased region" description="Basic and acidic residues" evidence="8">
    <location>
        <begin position="1592"/>
        <end position="1606"/>
    </location>
</feature>
<comment type="caution">
    <text evidence="10">The sequence shown here is derived from an EMBL/GenBank/DDBJ whole genome shotgun (WGS) entry which is preliminary data.</text>
</comment>
<dbReference type="PRINTS" id="PR00056">
    <property type="entry name" value="HSFDOMAIN"/>
</dbReference>
<name>A0A9W8GR19_9FUNG</name>
<dbReference type="EMBL" id="JANBTX010000013">
    <property type="protein sequence ID" value="KAJ2690305.1"/>
    <property type="molecule type" value="Genomic_DNA"/>
</dbReference>
<dbReference type="SUPFAM" id="SSF46785">
    <property type="entry name" value="Winged helix' DNA-binding domain"/>
    <property type="match status" value="1"/>
</dbReference>
<dbReference type="PANTHER" id="PTHR10015:SF427">
    <property type="entry name" value="HEAT SHOCK FACTOR PROTEIN"/>
    <property type="match status" value="1"/>
</dbReference>
<feature type="compositionally biased region" description="Low complexity" evidence="8">
    <location>
        <begin position="153"/>
        <end position="165"/>
    </location>
</feature>
<proteinExistence type="inferred from homology"/>
<dbReference type="Gene3D" id="1.10.10.10">
    <property type="entry name" value="Winged helix-like DNA-binding domain superfamily/Winged helix DNA-binding domain"/>
    <property type="match status" value="1"/>
</dbReference>
<feature type="region of interest" description="Disordered" evidence="8">
    <location>
        <begin position="1566"/>
        <end position="1618"/>
    </location>
</feature>
<evidence type="ECO:0000256" key="4">
    <source>
        <dbReference type="ARBA" id="ARBA00023125"/>
    </source>
</evidence>
<dbReference type="InterPro" id="IPR036388">
    <property type="entry name" value="WH-like_DNA-bd_sf"/>
</dbReference>
<dbReference type="GO" id="GO:0003700">
    <property type="term" value="F:DNA-binding transcription factor activity"/>
    <property type="evidence" value="ECO:0007669"/>
    <property type="project" value="InterPro"/>
</dbReference>
<feature type="domain" description="HSF-type DNA-binding" evidence="9">
    <location>
        <begin position="33"/>
        <end position="57"/>
    </location>
</feature>
<evidence type="ECO:0000256" key="7">
    <source>
        <dbReference type="RuleBase" id="RU004020"/>
    </source>
</evidence>
<gene>
    <name evidence="10" type="primary">CTA8_1</name>
    <name evidence="10" type="ORF">IWW39_000856</name>
</gene>
<dbReference type="PROSITE" id="PS00434">
    <property type="entry name" value="HSF_DOMAIN"/>
    <property type="match status" value="1"/>
</dbReference>
<comment type="similarity">
    <text evidence="2 7">Belongs to the HSF family.</text>
</comment>
<feature type="compositionally biased region" description="Polar residues" evidence="8">
    <location>
        <begin position="369"/>
        <end position="388"/>
    </location>
</feature>
<evidence type="ECO:0000256" key="3">
    <source>
        <dbReference type="ARBA" id="ARBA00023015"/>
    </source>
</evidence>
<feature type="region of interest" description="Disordered" evidence="8">
    <location>
        <begin position="1631"/>
        <end position="1669"/>
    </location>
</feature>
<dbReference type="PANTHER" id="PTHR10015">
    <property type="entry name" value="HEAT SHOCK TRANSCRIPTION FACTOR"/>
    <property type="match status" value="1"/>
</dbReference>
<feature type="compositionally biased region" description="Basic and acidic residues" evidence="8">
    <location>
        <begin position="1568"/>
        <end position="1584"/>
    </location>
</feature>
<dbReference type="Pfam" id="PF00447">
    <property type="entry name" value="HSF_DNA-bind"/>
    <property type="match status" value="1"/>
</dbReference>
<dbReference type="InterPro" id="IPR036390">
    <property type="entry name" value="WH_DNA-bd_sf"/>
</dbReference>
<feature type="compositionally biased region" description="Basic and acidic residues" evidence="8">
    <location>
        <begin position="329"/>
        <end position="350"/>
    </location>
</feature>
<evidence type="ECO:0000313" key="10">
    <source>
        <dbReference type="EMBL" id="KAJ2690305.1"/>
    </source>
</evidence>
<comment type="subcellular location">
    <subcellularLocation>
        <location evidence="1">Nucleus</location>
    </subcellularLocation>
</comment>
<evidence type="ECO:0000256" key="1">
    <source>
        <dbReference type="ARBA" id="ARBA00004123"/>
    </source>
</evidence>
<keyword evidence="10" id="KW-0346">Stress response</keyword>
<keyword evidence="3" id="KW-0805">Transcription regulation</keyword>
<keyword evidence="6" id="KW-0539">Nucleus</keyword>
<keyword evidence="11" id="KW-1185">Reference proteome</keyword>
<accession>A0A9W8GR19</accession>
<sequence>MVDDDTSDNLIRWSGDGHSFIVLRHEEFAKEVLPRFFKHSNFSSFVRQLNMYDFHKVPHLQQGGLIADGPEAESWEFSNKNFQRGQPDLLHFIRRKKGTRDSTPQELDVAGGVVDEEANDYDLDEGDESGDGAARVVASVREKDSSNRAGAQRPPSSTPTSAPKSRASRTPPATLAQILKEIQVIRDHQLTISSDIKRLQEENQSLWIQASTAEERHNQHQNTIDNILQFLATVFRNESRQSEIRPPLRKLITSSSRLVKDDDGSDSEARAYLGLPQQWKQRQSNLFSGSATPLAGANGFGGHTQEMFDNMGFADMLDDAQQRQSQPPPEKRQRLSPEHTSPERGTDRIFEVSSTTSSPAEPSGRKSPQKATTSGRSAGQTIGDSNAATLRRKVPAPQSTALTRNLYRPAITAPQPPHLSSSAASNALVPVTPGAPLGSIKTQSKSIEQLQQEIDSLGLSLDHLTRQLQSGANADAALDPLLSAQLSSFGTDSAVPAATASAADMLLQSLPTTKAGLDALLTPEALNSLAMSLAGAGTPQPSHGFDDILPSGSYGAGLPQGGISTAAPIYGSNTRALADNGSYGSHGASNSNTTFEPNWLIEMLRNCTPAQYESLQNYFKLISPNIGLGASAPMHATAENGAGSHSSPVVNGDLTPFLDFVDPNAGGDGLAGFDSIGDGFFATDDANAGAEDGGAGPVAVGGADDDYAKILMDALNSDPSLVASAIDAFGHGTPEGASQYSPVTPTSMFAKDLALVSESAKPTTLDKSKKSLVMASHAYFLIDTSALSTIHAASVMIARILVFLAAKNEAVTWNYELVDMRARQRAATVQLKRRVSERRQLTVEAINGLFTALTSAKRQHSAGAQRRAALDTVNERLMCLEADVEWEDPALIRSPTRNSSMRGWTDPTRLNESMSVRSHLYIVGWAPQTLAELDEFVCGVAAENSMEGGFADGATLLDKLTRLRDGVIGNGIWESYARKRVGVSWIQLGRREAVVRADPVDILIGDLFACCFEALGGCVMNMDDLAGDLPLPFASVFAPLHRTRTFPSWSRKFAREISAVVDRFAVEISRDDRLRDETESGGGEPQEWLLQTLVTRRQSSGRLAGSESMAIRLTRAGSGSRCWLRDGRLLRRYDLPEMVALASEYKSSCLRHQGWLARTAKVLEHFESVSMRQWCHVVRKLDRLPVYCGIDGRGDDLLEDTVYYARCPPHGGSEGLPADSALYAAIVPAAGSTAAVYFVEASTYAEIARCPVDEAGLLPSGDSHAMGAQFQAAWIEDWAWKCSGDLDVAPRDVCAVDVGFDESKFECPMSDQIPSDGFMPSSSTTSLPDTSTEFTIAEAAQEAASPSISTLSEWYSELYLKGLLVPAPEYSRIVDSLELLCSSSASEDRPGDVLELLASSVLQSSSVIEDTFEVAEPVRSAVDSGNVDTCRALRQQAVCAVGGDGPGKRAWQVRECQLQILLHLFVIDRLRSQQAVDTTRHEETLRDLVDLLCVWASLDDIVVQVEATSRDQKSDKCAVPAVDEAKDTNDFAAAFVGGSHVGRFAGSLGDIVEELRIQCGWVPPVSRGGERTLQSEHVEPLSENKRRKGTPRKIDKSSGERSEVIVHQRNPTHQELSGRKLAQHLDELIGGNKGQQQQYRDGDASSSEGGSSPSFRAVERRRQSLQPRLPAHLIRQIRSEVVSTSQRAPKAKAVARVGSNGFACSASSRALGRSSSTRRNPLRKPMLAACPDPGGSPSMSGRARDFGAVSEAASLSKRRRTIVGVPMGSSPPAFLRSSLVTPSAFICGSDDEDGAPMHATGSKRALQF</sequence>
<dbReference type="GO" id="GO:0043565">
    <property type="term" value="F:sequence-specific DNA binding"/>
    <property type="evidence" value="ECO:0007669"/>
    <property type="project" value="InterPro"/>
</dbReference>
<evidence type="ECO:0000256" key="8">
    <source>
        <dbReference type="SAM" id="MobiDB-lite"/>
    </source>
</evidence>
<dbReference type="FunFam" id="1.10.10.10:FF:000027">
    <property type="entry name" value="Heat shock transcription factor 1"/>
    <property type="match status" value="1"/>
</dbReference>